<dbReference type="InterPro" id="IPR036188">
    <property type="entry name" value="FAD/NAD-bd_sf"/>
</dbReference>
<keyword evidence="8" id="KW-1185">Reference proteome</keyword>
<accession>A0AAW0GI65</accession>
<dbReference type="GO" id="GO:0004497">
    <property type="term" value="F:monooxygenase activity"/>
    <property type="evidence" value="ECO:0007669"/>
    <property type="project" value="UniProtKB-KW"/>
</dbReference>
<dbReference type="Proteomes" id="UP001385951">
    <property type="component" value="Unassembled WGS sequence"/>
</dbReference>
<dbReference type="EMBL" id="JASBNA010000004">
    <property type="protein sequence ID" value="KAK7692970.1"/>
    <property type="molecule type" value="Genomic_DNA"/>
</dbReference>
<evidence type="ECO:0000256" key="5">
    <source>
        <dbReference type="ARBA" id="ARBA00023033"/>
    </source>
</evidence>
<keyword evidence="4" id="KW-0560">Oxidoreductase</keyword>
<protein>
    <recommendedName>
        <fullName evidence="6">FAD-binding domain-containing protein</fullName>
    </recommendedName>
</protein>
<keyword evidence="3" id="KW-0274">FAD</keyword>
<evidence type="ECO:0000256" key="1">
    <source>
        <dbReference type="ARBA" id="ARBA00007992"/>
    </source>
</evidence>
<dbReference type="SUPFAM" id="SSF51905">
    <property type="entry name" value="FAD/NAD(P)-binding domain"/>
    <property type="match status" value="1"/>
</dbReference>
<dbReference type="AlphaFoldDB" id="A0AAW0GI65"/>
<organism evidence="7 8">
    <name type="scientific">Cerrena zonata</name>
    <dbReference type="NCBI Taxonomy" id="2478898"/>
    <lineage>
        <taxon>Eukaryota</taxon>
        <taxon>Fungi</taxon>
        <taxon>Dikarya</taxon>
        <taxon>Basidiomycota</taxon>
        <taxon>Agaricomycotina</taxon>
        <taxon>Agaricomycetes</taxon>
        <taxon>Polyporales</taxon>
        <taxon>Cerrenaceae</taxon>
        <taxon>Cerrena</taxon>
    </lineage>
</organism>
<feature type="domain" description="FAD-binding" evidence="6">
    <location>
        <begin position="6"/>
        <end position="358"/>
    </location>
</feature>
<proteinExistence type="inferred from homology"/>
<dbReference type="Pfam" id="PF01494">
    <property type="entry name" value="FAD_binding_3"/>
    <property type="match status" value="1"/>
</dbReference>
<reference evidence="7 8" key="1">
    <citation type="submission" date="2022-09" db="EMBL/GenBank/DDBJ databases">
        <authorList>
            <person name="Palmer J.M."/>
        </authorList>
    </citation>
    <scope>NUCLEOTIDE SEQUENCE [LARGE SCALE GENOMIC DNA]</scope>
    <source>
        <strain evidence="7 8">DSM 7382</strain>
    </source>
</reference>
<dbReference type="PANTHER" id="PTHR13789">
    <property type="entry name" value="MONOOXYGENASE"/>
    <property type="match status" value="1"/>
</dbReference>
<evidence type="ECO:0000259" key="6">
    <source>
        <dbReference type="Pfam" id="PF01494"/>
    </source>
</evidence>
<evidence type="ECO:0000313" key="7">
    <source>
        <dbReference type="EMBL" id="KAK7692970.1"/>
    </source>
</evidence>
<keyword evidence="2" id="KW-0285">Flavoprotein</keyword>
<evidence type="ECO:0000256" key="2">
    <source>
        <dbReference type="ARBA" id="ARBA00022630"/>
    </source>
</evidence>
<comment type="caution">
    <text evidence="7">The sequence shown here is derived from an EMBL/GenBank/DDBJ whole genome shotgun (WGS) entry which is preliminary data.</text>
</comment>
<name>A0AAW0GI65_9APHY</name>
<evidence type="ECO:0000256" key="4">
    <source>
        <dbReference type="ARBA" id="ARBA00023002"/>
    </source>
</evidence>
<keyword evidence="5" id="KW-0503">Monooxygenase</keyword>
<dbReference type="InterPro" id="IPR050493">
    <property type="entry name" value="FAD-dep_Monooxygenase_BioMet"/>
</dbReference>
<comment type="similarity">
    <text evidence="1">Belongs to the paxM FAD-dependent monooxygenase family.</text>
</comment>
<dbReference type="Gene3D" id="3.50.50.60">
    <property type="entry name" value="FAD/NAD(P)-binding domain"/>
    <property type="match status" value="1"/>
</dbReference>
<sequence>MSQPATKVIIAGCGIAGPVLAVFLLKQGYTPIIYERLESFTETGIGLCLQVNGLRILSKIPGLVESIEGGHLERMLFHSVLPEDEGLLADFTFPSQPKEKVGMALGVRRPAFHRRLIDMAIAHGIQVVWGHQVTGLEQHSDSVTVTFQNGKTDTASFVVGCDGIHSDTRACLFGKEPADFTGLVQIGGVSPKPSGYPFEKLTMMNVFGNGEHFITYSVDDTHNSWAVTLREPEAKETWRAMDQESQEDFKQHSPFASWGVGAGELIRNATKIVKYGLYDRPQLKSWHVGRVVLLGDAAHPTSPHLGQGANQAFEDIAYLTNLLEKYNPQAQQPSTDLLEKIFTEYEETRIPRTAALVAEARKQGDLRVASGVDACKQRNQIYHEMWGDEEVVKKRYAALLDHNEK</sequence>
<dbReference type="GO" id="GO:0071949">
    <property type="term" value="F:FAD binding"/>
    <property type="evidence" value="ECO:0007669"/>
    <property type="project" value="InterPro"/>
</dbReference>
<dbReference type="InterPro" id="IPR002938">
    <property type="entry name" value="FAD-bd"/>
</dbReference>
<dbReference type="PANTHER" id="PTHR13789:SF309">
    <property type="entry name" value="PUTATIVE (AFU_ORTHOLOGUE AFUA_6G14510)-RELATED"/>
    <property type="match status" value="1"/>
</dbReference>
<dbReference type="PRINTS" id="PR00420">
    <property type="entry name" value="RNGMNOXGNASE"/>
</dbReference>
<evidence type="ECO:0000256" key="3">
    <source>
        <dbReference type="ARBA" id="ARBA00022827"/>
    </source>
</evidence>
<evidence type="ECO:0000313" key="8">
    <source>
        <dbReference type="Proteomes" id="UP001385951"/>
    </source>
</evidence>
<gene>
    <name evidence="7" type="ORF">QCA50_004611</name>
</gene>